<dbReference type="PROSITE" id="PS50837">
    <property type="entry name" value="NACHT"/>
    <property type="match status" value="2"/>
</dbReference>
<dbReference type="GO" id="GO:0016020">
    <property type="term" value="C:membrane"/>
    <property type="evidence" value="ECO:0007669"/>
    <property type="project" value="UniProtKB-SubCell"/>
</dbReference>
<dbReference type="Gene3D" id="3.40.50.300">
    <property type="entry name" value="P-loop containing nucleotide triphosphate hydrolases"/>
    <property type="match status" value="2"/>
</dbReference>
<evidence type="ECO:0000259" key="14">
    <source>
        <dbReference type="PROSITE" id="PS50837"/>
    </source>
</evidence>
<protein>
    <submittedName>
        <fullName evidence="15">Uncharacterized protein LOC122995077</fullName>
    </submittedName>
</protein>
<feature type="compositionally biased region" description="Basic and acidic residues" evidence="12">
    <location>
        <begin position="76"/>
        <end position="92"/>
    </location>
</feature>
<dbReference type="GO" id="GO:0005737">
    <property type="term" value="C:cytoplasm"/>
    <property type="evidence" value="ECO:0007669"/>
    <property type="project" value="UniProtKB-SubCell"/>
</dbReference>
<evidence type="ECO:0000256" key="8">
    <source>
        <dbReference type="ARBA" id="ARBA00022741"/>
    </source>
</evidence>
<dbReference type="Pfam" id="PF14484">
    <property type="entry name" value="FISNA"/>
    <property type="match status" value="2"/>
</dbReference>
<dbReference type="InterPro" id="IPR029495">
    <property type="entry name" value="NACHT-assoc"/>
</dbReference>
<keyword evidence="4" id="KW-0963">Cytoplasm</keyword>
<feature type="region of interest" description="Disordered" evidence="12">
    <location>
        <begin position="10"/>
        <end position="64"/>
    </location>
</feature>
<comment type="similarity">
    <text evidence="3">Belongs to the TMEM134/TMEM230 family.</text>
</comment>
<feature type="region of interest" description="Disordered" evidence="12">
    <location>
        <begin position="1097"/>
        <end position="1159"/>
    </location>
</feature>
<reference evidence="15" key="1">
    <citation type="submission" date="2023-08" db="EMBL/GenBank/DDBJ databases">
        <authorList>
            <person name="Alioto T."/>
            <person name="Alioto T."/>
            <person name="Gomez Garrido J."/>
        </authorList>
    </citation>
    <scope>NUCLEOTIDE SEQUENCE</scope>
</reference>
<dbReference type="SMART" id="SM00368">
    <property type="entry name" value="LRR_RI"/>
    <property type="match status" value="10"/>
</dbReference>
<dbReference type="InterPro" id="IPR041267">
    <property type="entry name" value="NLRP_HD2"/>
</dbReference>
<comment type="subcellular location">
    <subcellularLocation>
        <location evidence="2">Cytoplasm</location>
    </subcellularLocation>
    <subcellularLocation>
        <location evidence="1">Membrane</location>
        <topology evidence="1">Multi-pass membrane protein</topology>
    </subcellularLocation>
</comment>
<evidence type="ECO:0000313" key="16">
    <source>
        <dbReference type="Proteomes" id="UP001178508"/>
    </source>
</evidence>
<organism evidence="15 16">
    <name type="scientific">Xyrichtys novacula</name>
    <name type="common">Pearly razorfish</name>
    <name type="synonym">Hemipteronotus novacula</name>
    <dbReference type="NCBI Taxonomy" id="13765"/>
    <lineage>
        <taxon>Eukaryota</taxon>
        <taxon>Metazoa</taxon>
        <taxon>Chordata</taxon>
        <taxon>Craniata</taxon>
        <taxon>Vertebrata</taxon>
        <taxon>Euteleostomi</taxon>
        <taxon>Actinopterygii</taxon>
        <taxon>Neopterygii</taxon>
        <taxon>Teleostei</taxon>
        <taxon>Neoteleostei</taxon>
        <taxon>Acanthomorphata</taxon>
        <taxon>Eupercaria</taxon>
        <taxon>Labriformes</taxon>
        <taxon>Labridae</taxon>
        <taxon>Xyrichtys</taxon>
    </lineage>
</organism>
<evidence type="ECO:0000256" key="13">
    <source>
        <dbReference type="SAM" id="Phobius"/>
    </source>
</evidence>
<keyword evidence="9" id="KW-0067">ATP-binding</keyword>
<feature type="transmembrane region" description="Helical" evidence="13">
    <location>
        <begin position="2062"/>
        <end position="2084"/>
    </location>
</feature>
<keyword evidence="16" id="KW-1185">Reference proteome</keyword>
<evidence type="ECO:0000256" key="12">
    <source>
        <dbReference type="SAM" id="MobiDB-lite"/>
    </source>
</evidence>
<evidence type="ECO:0000256" key="10">
    <source>
        <dbReference type="ARBA" id="ARBA00022989"/>
    </source>
</evidence>
<evidence type="ECO:0000256" key="6">
    <source>
        <dbReference type="ARBA" id="ARBA00022692"/>
    </source>
</evidence>
<dbReference type="FunFam" id="3.80.10.10:FF:000100">
    <property type="entry name" value="Si:dkey-11n14.1"/>
    <property type="match status" value="2"/>
</dbReference>
<dbReference type="GO" id="GO:0005524">
    <property type="term" value="F:ATP binding"/>
    <property type="evidence" value="ECO:0007669"/>
    <property type="project" value="UniProtKB-KW"/>
</dbReference>
<dbReference type="FunFam" id="3.40.50.300:FF:001524">
    <property type="entry name" value="Si:dkey-126g1.7"/>
    <property type="match status" value="2"/>
</dbReference>
<feature type="region of interest" description="Disordered" evidence="12">
    <location>
        <begin position="1229"/>
        <end position="1248"/>
    </location>
</feature>
<dbReference type="InterPro" id="IPR027417">
    <property type="entry name" value="P-loop_NTPase"/>
</dbReference>
<feature type="domain" description="NACHT" evidence="14">
    <location>
        <begin position="1362"/>
        <end position="1496"/>
    </location>
</feature>
<dbReference type="Pfam" id="PF13516">
    <property type="entry name" value="LRR_6"/>
    <property type="match status" value="7"/>
</dbReference>
<evidence type="ECO:0000256" key="9">
    <source>
        <dbReference type="ARBA" id="ARBA00022840"/>
    </source>
</evidence>
<dbReference type="InterPro" id="IPR051261">
    <property type="entry name" value="NLR"/>
</dbReference>
<dbReference type="SUPFAM" id="SSF52047">
    <property type="entry name" value="RNI-like"/>
    <property type="match status" value="2"/>
</dbReference>
<keyword evidence="8" id="KW-0547">Nucleotide-binding</keyword>
<evidence type="ECO:0000256" key="7">
    <source>
        <dbReference type="ARBA" id="ARBA00022737"/>
    </source>
</evidence>
<gene>
    <name evidence="15" type="ORF">XNOV1_A000763</name>
</gene>
<dbReference type="EMBL" id="OY660876">
    <property type="protein sequence ID" value="CAJ1071294.1"/>
    <property type="molecule type" value="Genomic_DNA"/>
</dbReference>
<dbReference type="InterPro" id="IPR008590">
    <property type="entry name" value="TMEM_230/134"/>
</dbReference>
<accession>A0AAV1GE68</accession>
<evidence type="ECO:0000256" key="2">
    <source>
        <dbReference type="ARBA" id="ARBA00004496"/>
    </source>
</evidence>
<dbReference type="FunFam" id="3.80.10.10:FF:000232">
    <property type="entry name" value="Si:dkey-16p6.1"/>
    <property type="match status" value="1"/>
</dbReference>
<dbReference type="InterPro" id="IPR032675">
    <property type="entry name" value="LRR_dom_sf"/>
</dbReference>
<evidence type="ECO:0000256" key="3">
    <source>
        <dbReference type="ARBA" id="ARBA00007743"/>
    </source>
</evidence>
<dbReference type="PANTHER" id="PTHR24106">
    <property type="entry name" value="NACHT, LRR AND CARD DOMAINS-CONTAINING"/>
    <property type="match status" value="1"/>
</dbReference>
<feature type="domain" description="NACHT" evidence="14">
    <location>
        <begin position="312"/>
        <end position="444"/>
    </location>
</feature>
<keyword evidence="10 13" id="KW-1133">Transmembrane helix</keyword>
<dbReference type="InterPro" id="IPR007111">
    <property type="entry name" value="NACHT_NTPase"/>
</dbReference>
<keyword evidence="11 13" id="KW-0472">Membrane</keyword>
<feature type="compositionally biased region" description="Basic and acidic residues" evidence="12">
    <location>
        <begin position="1128"/>
        <end position="1143"/>
    </location>
</feature>
<dbReference type="SMART" id="SM00367">
    <property type="entry name" value="LRR_CC"/>
    <property type="match status" value="6"/>
</dbReference>
<proteinExistence type="inferred from homology"/>
<dbReference type="InterPro" id="IPR006553">
    <property type="entry name" value="Leu-rich_rpt_Cys-con_subtyp"/>
</dbReference>
<dbReference type="Pfam" id="PF05915">
    <property type="entry name" value="TMEM_230_134"/>
    <property type="match status" value="1"/>
</dbReference>
<dbReference type="InterPro" id="IPR001611">
    <property type="entry name" value="Leu-rich_rpt"/>
</dbReference>
<feature type="compositionally biased region" description="Basic and acidic residues" evidence="12">
    <location>
        <begin position="32"/>
        <end position="47"/>
    </location>
</feature>
<dbReference type="Pfam" id="PF05729">
    <property type="entry name" value="NACHT"/>
    <property type="match status" value="2"/>
</dbReference>
<evidence type="ECO:0000256" key="4">
    <source>
        <dbReference type="ARBA" id="ARBA00022490"/>
    </source>
</evidence>
<dbReference type="PROSITE" id="PS51450">
    <property type="entry name" value="LRR"/>
    <property type="match status" value="2"/>
</dbReference>
<evidence type="ECO:0000256" key="1">
    <source>
        <dbReference type="ARBA" id="ARBA00004141"/>
    </source>
</evidence>
<keyword evidence="5" id="KW-0433">Leucine-rich repeat</keyword>
<evidence type="ECO:0000313" key="15">
    <source>
        <dbReference type="EMBL" id="CAJ1071294.1"/>
    </source>
</evidence>
<name>A0AAV1GE68_XYRNO</name>
<feature type="transmembrane region" description="Helical" evidence="13">
    <location>
        <begin position="2096"/>
        <end position="2114"/>
    </location>
</feature>
<dbReference type="Pfam" id="PF17776">
    <property type="entry name" value="NLRC4_HD2"/>
    <property type="match status" value="2"/>
</dbReference>
<evidence type="ECO:0000256" key="11">
    <source>
        <dbReference type="ARBA" id="ARBA00023136"/>
    </source>
</evidence>
<dbReference type="Proteomes" id="UP001178508">
    <property type="component" value="Chromosome 13"/>
</dbReference>
<dbReference type="InterPro" id="IPR041075">
    <property type="entry name" value="NOD1/2_WH"/>
</dbReference>
<keyword evidence="7" id="KW-0677">Repeat</keyword>
<feature type="region of interest" description="Disordered" evidence="12">
    <location>
        <begin position="76"/>
        <end position="102"/>
    </location>
</feature>
<feature type="compositionally biased region" description="Acidic residues" evidence="12">
    <location>
        <begin position="1230"/>
        <end position="1244"/>
    </location>
</feature>
<sequence length="2137" mass="241444">MLLCLCEGGGSAMNQCEDREEGAPPSKTTLWGEHESQTKVQRPEQQYRPDSPGPEPGPSCVSLKSDWSTDRVITFKDGHQSDHQKVKHERPDSPGPGPSCVSLKSDWSMDRVITFKEGKIYDEQRVQQQRSEVPIGQSAQQHQTQLDSIFMLLQENMISFVKEQLREIQRVLSPDEPEYLESQREEEDEEQRRSREAFLKITLNFLRRMKQEELADCLLSRSAAAEVRHKLKSNLKEKFQCVFEGIAKAGNPTLLNQVYTDLYITEGGTGEVNHEHEVRQIETASRRAERPETTIRQEDIFKGSPGRQEPIRTVMTKGVAGIGKTVLTQKWTLDWAEDKDNQDIHFTFPFTFRELNVLKEKKFSLVGLVHHFFSQTKEEEIFHDFRVVFIFDGLDECRLPLDFHNNQVLTDVTESSSVDVLLTNLIRGNLLPSARLWITTRPAAANQIPPECVDMVTEVRGFTDPQKEEYFRKRFRGEEQASRIISHIKTSRSLHIMCHIPVFCWITATVLEDLLKTREGGELPKTLTQMYIHFLVVQSKLMNIKYDGGAQTDPHWSPESRKMIESLGKLAFKQLQKGNLIFYESDLTQCGMDIRAASVYSGVFTQIFREERGLYQDKVFCFIHLSVQEFLAALHVHLTFTNSGVNLMEEEQQKTSSICKIFRVKQNLTNLHQSAVDQALQSLNGHLDLFLRFLLGLSLQTNQNLLRGLLTHTGSSSQTNQETVQYIKKKISEDLSAEKSINLFHCLNELNDHSLVEEIQESLRSGRLSTEELSPAQWSALVFILLSSEKDLDVFDLKKYSSSEEALLRLLPVVKASNKALLSGCKLSERSCEALSSVLSSQSSSLRELDLSHNDLQDSGVKLLSAGLKSPHCNLETLRLSDCLITEEGCASLASALSSNPSHLRELELSNNDLQDSGVKLLSAGLKSPHCKLETLRLSGCLITEEGCASLASALSSNPSHLRELDLSYNHPGDSGVKLLSAGLEDPLWRLETLRVDHGGEQRLKPGLKKCKCGISLTPDDQTADCQLTKKKAFRVQERQLEQLAVVLNSSLTRSAHMTLSSTTKTFPDLLSLKELTLQFKSLNWDDPFPHQKVKQEVDLDSPGGGSAMNQCEDREEGAPPSKTTLWGEHESQTKVQRPEQQYRPDSPGPGPGPSCVSFKSDRSMYEPILFKGEICDEQRVQQQRSEVPIGQSAQQHQTQLDSIFMLLQENMISFVKEQLKEIQRVLSPDEPEYLESPREDEDEEQRRSREAFLKITVNFLRRMKQEELADCLQRKVRHKLKSNLKEKFQCVFEGIAKAGNPTLLNQIYTDLYITEGGTGEVNHEHEVRQIETASRRAERPETTIRQEDIFKGSPGRQEPIRTVMTKGVAGIGKTVLTQKWTLDWAEDKDNQDIHFTFPFTFRELNVLKEKKFSLVGLVHHFFTQTKEAGICSFQDFRVVFIFDGLDECRLPLDFHNNQVLTDVTESSSVDVLLTNLIRGNLLPSARLWITTRPAAANQIPPECVDMVTEVRGFTDPQKEEYFRKRFRDEEQANRIISHIKKSRSLHIMCHIPVFCWITATVLEDLLKTREGGELPKTLTEMYIHFLVVQSKLKNIKYDGGAQTDLHWSPESRKMIESLGKLAFEQLQRGNLIFYESDLTQCGMDIRAASVYSGVFTQIFREESGLYQDKVFCFIHLSVQEFLAALHVHLTFTNSRVNLMEEDKRPTSSISKIFSVKPKLKHLHQSAVDQALQSLNGHLDLFLRFLLGLSLQTNQNLLRGLLTHTGSSSQTNQKTVLYIKKKISEDLSAEKSINLFHCLNELNDRSLVEEIQQSLRSGRLSTKKLSPAQWSALVFILLSSEKDLDVFDLKKYSASEEGLLRLLPVVKASNKALLSGCNLSERSCEALSSVLSSQSSSLRELDLSNNDLQDSGVKLLSAGLKSPHCNLETLRLSGCLITEEGCASLASALSSNPSHLRELDLSYNHPGDSGVKLLSAGLKDPLWRLETLRVDHGGEQRLKPGVKKYSLFFILSSYAIMKAARGNILGTGPSNNKVKYSRLAADDDGYIDLQFKKSPPKVPYKAIALAIFLFLVGSLLIIFGALLLSGTIEVEHPDRTIPVIIIGLLVFLPGFYHLRIAYFAAKGYRGYSYEDIPDFGD</sequence>
<dbReference type="Gene3D" id="3.80.10.10">
    <property type="entry name" value="Ribonuclease Inhibitor"/>
    <property type="match status" value="3"/>
</dbReference>
<dbReference type="Pfam" id="PF17779">
    <property type="entry name" value="WHD_NOD2"/>
    <property type="match status" value="2"/>
</dbReference>
<evidence type="ECO:0000256" key="5">
    <source>
        <dbReference type="ARBA" id="ARBA00022614"/>
    </source>
</evidence>
<dbReference type="SMART" id="SM01288">
    <property type="entry name" value="FISNA"/>
    <property type="match status" value="2"/>
</dbReference>
<keyword evidence="6 13" id="KW-0812">Transmembrane</keyword>